<dbReference type="SMART" id="SM00404">
    <property type="entry name" value="PTPc_motif"/>
    <property type="match status" value="1"/>
</dbReference>
<reference evidence="3 4" key="1">
    <citation type="submission" date="2014-06" db="EMBL/GenBank/DDBJ databases">
        <authorList>
            <person name="Swart Estienne"/>
        </authorList>
    </citation>
    <scope>NUCLEOTIDE SEQUENCE [LARGE SCALE GENOMIC DNA]</scope>
    <source>
        <strain evidence="3 4">130c</strain>
    </source>
</reference>
<evidence type="ECO:0000313" key="4">
    <source>
        <dbReference type="Proteomes" id="UP000039865"/>
    </source>
</evidence>
<sequence>MESVNRTIFKINLSRFPYIKLDQKLPQDLSYEAYKYDKNFSNFEYGMDVQRILQTNEKTMEIEYEGIIQITDKLEAHQRRLNTNKNVTHLNRYTDILPCILIRVMNIDEDTRVKLQARKGRGPTDDYINANYINVKYSQRFVYLQSPIGNDQRIIATQGPTKYTVESFWRMVLEQNVGLIMTVANEKEHGKEKFLRYWPEKQTSTEEDFQIGNLLIYNTFESNDEKYTHLIKRIFYVMDQETGVRKKVVQMHYLGWPDYGIPSNESLEDFNVLLQHGINFLVDDTKKIVIHCSAGIGRTGTTLSLMQLIMHIIAQKEQRKNIGSSKYPIVQVFSTVRKLREQRMFMVQTIDQYIFIYKYMKYWIQTYLSEYPK</sequence>
<feature type="domain" description="Tyrosine specific protein phosphatases" evidence="2">
    <location>
        <begin position="268"/>
        <end position="354"/>
    </location>
</feature>
<feature type="domain" description="Tyrosine-protein phosphatase" evidence="1">
    <location>
        <begin position="60"/>
        <end position="363"/>
    </location>
</feature>
<dbReference type="PANTHER" id="PTHR19134">
    <property type="entry name" value="RECEPTOR-TYPE TYROSINE-PROTEIN PHOSPHATASE"/>
    <property type="match status" value="1"/>
</dbReference>
<dbReference type="PRINTS" id="PR00700">
    <property type="entry name" value="PRTYPHPHTASE"/>
</dbReference>
<dbReference type="InterPro" id="IPR016130">
    <property type="entry name" value="Tyr_Pase_AS"/>
</dbReference>
<dbReference type="PROSITE" id="PS50055">
    <property type="entry name" value="TYR_PHOSPHATASE_PTP"/>
    <property type="match status" value="1"/>
</dbReference>
<name>A0A078A030_STYLE</name>
<dbReference type="AlphaFoldDB" id="A0A078A030"/>
<dbReference type="PROSITE" id="PS00383">
    <property type="entry name" value="TYR_PHOSPHATASE_1"/>
    <property type="match status" value="1"/>
</dbReference>
<evidence type="ECO:0000259" key="2">
    <source>
        <dbReference type="PROSITE" id="PS50056"/>
    </source>
</evidence>
<organism evidence="3 4">
    <name type="scientific">Stylonychia lemnae</name>
    <name type="common">Ciliate</name>
    <dbReference type="NCBI Taxonomy" id="5949"/>
    <lineage>
        <taxon>Eukaryota</taxon>
        <taxon>Sar</taxon>
        <taxon>Alveolata</taxon>
        <taxon>Ciliophora</taxon>
        <taxon>Intramacronucleata</taxon>
        <taxon>Spirotrichea</taxon>
        <taxon>Stichotrichia</taxon>
        <taxon>Sporadotrichida</taxon>
        <taxon>Oxytrichidae</taxon>
        <taxon>Stylonychinae</taxon>
        <taxon>Stylonychia</taxon>
    </lineage>
</organism>
<dbReference type="InterPro" id="IPR003595">
    <property type="entry name" value="Tyr_Pase_cat"/>
</dbReference>
<evidence type="ECO:0000313" key="3">
    <source>
        <dbReference type="EMBL" id="CDW75541.1"/>
    </source>
</evidence>
<dbReference type="GO" id="GO:0004725">
    <property type="term" value="F:protein tyrosine phosphatase activity"/>
    <property type="evidence" value="ECO:0007669"/>
    <property type="project" value="InterPro"/>
</dbReference>
<dbReference type="PROSITE" id="PS50056">
    <property type="entry name" value="TYR_PHOSPHATASE_2"/>
    <property type="match status" value="1"/>
</dbReference>
<dbReference type="Pfam" id="PF00102">
    <property type="entry name" value="Y_phosphatase"/>
    <property type="match status" value="1"/>
</dbReference>
<dbReference type="CDD" id="cd00047">
    <property type="entry name" value="PTPc"/>
    <property type="match status" value="1"/>
</dbReference>
<dbReference type="PANTHER" id="PTHR19134:SF449">
    <property type="entry name" value="TYROSINE-PROTEIN PHOSPHATASE 1"/>
    <property type="match status" value="1"/>
</dbReference>
<dbReference type="InterPro" id="IPR000242">
    <property type="entry name" value="PTP_cat"/>
</dbReference>
<keyword evidence="4" id="KW-1185">Reference proteome</keyword>
<evidence type="ECO:0000259" key="1">
    <source>
        <dbReference type="PROSITE" id="PS50055"/>
    </source>
</evidence>
<dbReference type="Proteomes" id="UP000039865">
    <property type="component" value="Unassembled WGS sequence"/>
</dbReference>
<gene>
    <name evidence="3" type="primary">Contig8484.g9053</name>
    <name evidence="3" type="ORF">STYLEM_4531</name>
</gene>
<dbReference type="SUPFAM" id="SSF52799">
    <property type="entry name" value="(Phosphotyrosine protein) phosphatases II"/>
    <property type="match status" value="1"/>
</dbReference>
<protein>
    <submittedName>
        <fullName evidence="3">Protein tyrosine phosphatase</fullName>
    </submittedName>
</protein>
<dbReference type="SMART" id="SM00194">
    <property type="entry name" value="PTPc"/>
    <property type="match status" value="1"/>
</dbReference>
<dbReference type="InterPro" id="IPR029021">
    <property type="entry name" value="Prot-tyrosine_phosphatase-like"/>
</dbReference>
<dbReference type="InterPro" id="IPR050348">
    <property type="entry name" value="Protein-Tyr_Phosphatase"/>
</dbReference>
<dbReference type="Gene3D" id="3.90.190.10">
    <property type="entry name" value="Protein tyrosine phosphatase superfamily"/>
    <property type="match status" value="1"/>
</dbReference>
<proteinExistence type="predicted"/>
<dbReference type="EMBL" id="CCKQ01004386">
    <property type="protein sequence ID" value="CDW75541.1"/>
    <property type="molecule type" value="Genomic_DNA"/>
</dbReference>
<dbReference type="InterPro" id="IPR000387">
    <property type="entry name" value="Tyr_Pase_dom"/>
</dbReference>
<accession>A0A078A030</accession>
<dbReference type="OMA" id="NDEKYTH"/>
<dbReference type="InParanoid" id="A0A078A030"/>
<dbReference type="OrthoDB" id="10253954at2759"/>